<feature type="domain" description="Cytochrome b5 heme-binding" evidence="6">
    <location>
        <begin position="6"/>
        <end position="82"/>
    </location>
</feature>
<dbReference type="SMART" id="SM01117">
    <property type="entry name" value="Cyt-b5"/>
    <property type="match status" value="1"/>
</dbReference>
<keyword evidence="3 5" id="KW-0408">Iron</keyword>
<comment type="caution">
    <text evidence="5">Lacks conserved residue(s) required for the propagation of feature annotation.</text>
</comment>
<evidence type="ECO:0000313" key="7">
    <source>
        <dbReference type="EMBL" id="ATY66254.1"/>
    </source>
</evidence>
<reference evidence="7 8" key="1">
    <citation type="journal article" date="2017" name="BMC Genomics">
        <title>Chromosome level assembly and secondary metabolite potential of the parasitic fungus Cordyceps militaris.</title>
        <authorList>
            <person name="Kramer G.J."/>
            <person name="Nodwell J.R."/>
        </authorList>
    </citation>
    <scope>NUCLEOTIDE SEQUENCE [LARGE SCALE GENOMIC DNA]</scope>
    <source>
        <strain evidence="7 8">ATCC 34164</strain>
    </source>
</reference>
<dbReference type="InterPro" id="IPR050668">
    <property type="entry name" value="Cytochrome_b5"/>
</dbReference>
<evidence type="ECO:0000313" key="8">
    <source>
        <dbReference type="Proteomes" id="UP000323067"/>
    </source>
</evidence>
<evidence type="ECO:0000259" key="6">
    <source>
        <dbReference type="PROSITE" id="PS50255"/>
    </source>
</evidence>
<evidence type="ECO:0000256" key="2">
    <source>
        <dbReference type="ARBA" id="ARBA00022723"/>
    </source>
</evidence>
<keyword evidence="5" id="KW-0812">Transmembrane</keyword>
<dbReference type="SUPFAM" id="SSF55856">
    <property type="entry name" value="Cytochrome b5-like heme/steroid binding domain"/>
    <property type="match status" value="1"/>
</dbReference>
<dbReference type="OrthoDB" id="260519at2759"/>
<comment type="similarity">
    <text evidence="4 5">Belongs to the cytochrome b5 family.</text>
</comment>
<sequence length="193" mass="21691">MTHSNRTEYTLEQVAEANSPENAWIVIHGKVYNVSSYLDDHPGGRDVLLELAGGDATNDFDFVGHSKSASKAIAEFEVGDVAGFTVPAKREARQQLMEPETKPQKPERTVLSHFGNRTAARDWAPLFFLLITALYWALHEKTRLSELLNGAPLNLVLSLTLITAALMFSGRSYWHSLFHYRGVFEYPPHYTVL</sequence>
<dbReference type="InterPro" id="IPR018506">
    <property type="entry name" value="Cyt_B5_heme-BS"/>
</dbReference>
<evidence type="ECO:0000256" key="1">
    <source>
        <dbReference type="ARBA" id="ARBA00022617"/>
    </source>
</evidence>
<name>A0A2H4ST18_CORMI</name>
<keyword evidence="2 5" id="KW-0479">Metal-binding</keyword>
<dbReference type="PROSITE" id="PS00191">
    <property type="entry name" value="CYTOCHROME_B5_1"/>
    <property type="match status" value="1"/>
</dbReference>
<dbReference type="InterPro" id="IPR036400">
    <property type="entry name" value="Cyt_B5-like_heme/steroid_sf"/>
</dbReference>
<protein>
    <submittedName>
        <fullName evidence="7">Cytochrome b5</fullName>
    </submittedName>
</protein>
<dbReference type="VEuPathDB" id="FungiDB:A9K55_001529"/>
<organism evidence="7 8">
    <name type="scientific">Cordyceps militaris</name>
    <name type="common">Caterpillar fungus</name>
    <name type="synonym">Clavaria militaris</name>
    <dbReference type="NCBI Taxonomy" id="73501"/>
    <lineage>
        <taxon>Eukaryota</taxon>
        <taxon>Fungi</taxon>
        <taxon>Dikarya</taxon>
        <taxon>Ascomycota</taxon>
        <taxon>Pezizomycotina</taxon>
        <taxon>Sordariomycetes</taxon>
        <taxon>Hypocreomycetidae</taxon>
        <taxon>Hypocreales</taxon>
        <taxon>Cordycipitaceae</taxon>
        <taxon>Cordyceps</taxon>
    </lineage>
</organism>
<dbReference type="InterPro" id="IPR001199">
    <property type="entry name" value="Cyt_B5-like_heme/steroid-bd"/>
</dbReference>
<dbReference type="EMBL" id="CP023326">
    <property type="protein sequence ID" value="ATY66254.1"/>
    <property type="molecule type" value="Genomic_DNA"/>
</dbReference>
<dbReference type="PROSITE" id="PS50255">
    <property type="entry name" value="CYTOCHROME_B5_2"/>
    <property type="match status" value="1"/>
</dbReference>
<evidence type="ECO:0000256" key="5">
    <source>
        <dbReference type="RuleBase" id="RU362121"/>
    </source>
</evidence>
<keyword evidence="5" id="KW-1133">Transmembrane helix</keyword>
<accession>A0A2H4ST18</accession>
<dbReference type="Proteomes" id="UP000323067">
    <property type="component" value="Chromosome iii"/>
</dbReference>
<proteinExistence type="inferred from homology"/>
<dbReference type="GO" id="GO:0016020">
    <property type="term" value="C:membrane"/>
    <property type="evidence" value="ECO:0007669"/>
    <property type="project" value="TreeGrafter"/>
</dbReference>
<dbReference type="Gene3D" id="3.10.120.10">
    <property type="entry name" value="Cytochrome b5-like heme/steroid binding domain"/>
    <property type="match status" value="1"/>
</dbReference>
<dbReference type="PANTHER" id="PTHR19359:SF14">
    <property type="entry name" value="CYTOCHROME B5 A"/>
    <property type="match status" value="1"/>
</dbReference>
<evidence type="ECO:0000256" key="3">
    <source>
        <dbReference type="ARBA" id="ARBA00023004"/>
    </source>
</evidence>
<keyword evidence="5" id="KW-0472">Membrane</keyword>
<dbReference type="GO" id="GO:0046872">
    <property type="term" value="F:metal ion binding"/>
    <property type="evidence" value="ECO:0007669"/>
    <property type="project" value="UniProtKB-UniRule"/>
</dbReference>
<dbReference type="Pfam" id="PF00173">
    <property type="entry name" value="Cyt-b5"/>
    <property type="match status" value="1"/>
</dbReference>
<gene>
    <name evidence="7" type="ORF">A9K55_001529</name>
</gene>
<feature type="transmembrane region" description="Helical" evidence="5">
    <location>
        <begin position="151"/>
        <end position="168"/>
    </location>
</feature>
<dbReference type="VEuPathDB" id="FungiDB:CCM_00606"/>
<evidence type="ECO:0000256" key="4">
    <source>
        <dbReference type="ARBA" id="ARBA00038168"/>
    </source>
</evidence>
<dbReference type="AlphaFoldDB" id="A0A2H4ST18"/>
<dbReference type="PRINTS" id="PR00363">
    <property type="entry name" value="CYTOCHROMEB5"/>
</dbReference>
<dbReference type="PANTHER" id="PTHR19359">
    <property type="entry name" value="CYTOCHROME B5"/>
    <property type="match status" value="1"/>
</dbReference>
<dbReference type="GO" id="GO:0020037">
    <property type="term" value="F:heme binding"/>
    <property type="evidence" value="ECO:0007669"/>
    <property type="project" value="UniProtKB-UniRule"/>
</dbReference>
<keyword evidence="1 5" id="KW-0349">Heme</keyword>
<feature type="transmembrane region" description="Helical" evidence="5">
    <location>
        <begin position="123"/>
        <end position="139"/>
    </location>
</feature>